<keyword evidence="1" id="KW-0285">Flavoprotein</keyword>
<evidence type="ECO:0000259" key="2">
    <source>
        <dbReference type="PROSITE" id="PS51387"/>
    </source>
</evidence>
<reference evidence="3 4" key="2">
    <citation type="submission" date="2019-02" db="EMBL/GenBank/DDBJ databases">
        <title>'Lichenibacterium ramalinii' gen. nov. sp. nov., 'Lichenibacterium minor' gen. nov. sp. nov.</title>
        <authorList>
            <person name="Pankratov T."/>
        </authorList>
    </citation>
    <scope>NUCLEOTIDE SEQUENCE [LARGE SCALE GENOMIC DNA]</scope>
    <source>
        <strain evidence="3 4">RmlP001</strain>
    </source>
</reference>
<dbReference type="OrthoDB" id="143770at2"/>
<accession>A0A4Q2RAV7</accession>
<evidence type="ECO:0000256" key="1">
    <source>
        <dbReference type="ARBA" id="ARBA00022827"/>
    </source>
</evidence>
<dbReference type="InterPro" id="IPR016169">
    <property type="entry name" value="FAD-bd_PCMH_sub2"/>
</dbReference>
<protein>
    <submittedName>
        <fullName evidence="3">FAD-binding oxidoreductase</fullName>
    </submittedName>
</protein>
<evidence type="ECO:0000313" key="4">
    <source>
        <dbReference type="Proteomes" id="UP000289411"/>
    </source>
</evidence>
<dbReference type="GO" id="GO:0071949">
    <property type="term" value="F:FAD binding"/>
    <property type="evidence" value="ECO:0007669"/>
    <property type="project" value="InterPro"/>
</dbReference>
<comment type="caution">
    <text evidence="3">The sequence shown here is derived from an EMBL/GenBank/DDBJ whole genome shotgun (WGS) entry which is preliminary data.</text>
</comment>
<feature type="domain" description="FAD-binding PCMH-type" evidence="2">
    <location>
        <begin position="15"/>
        <end position="184"/>
    </location>
</feature>
<reference evidence="3 4" key="1">
    <citation type="submission" date="2018-09" db="EMBL/GenBank/DDBJ databases">
        <authorList>
            <person name="Grouzdev D.S."/>
            <person name="Krutkina M.S."/>
        </authorList>
    </citation>
    <scope>NUCLEOTIDE SEQUENCE [LARGE SCALE GENOMIC DNA]</scope>
    <source>
        <strain evidence="3 4">RmlP001</strain>
    </source>
</reference>
<dbReference type="PROSITE" id="PS51387">
    <property type="entry name" value="FAD_PCMH"/>
    <property type="match status" value="1"/>
</dbReference>
<dbReference type="InterPro" id="IPR016166">
    <property type="entry name" value="FAD-bd_PCMH"/>
</dbReference>
<dbReference type="InterPro" id="IPR036318">
    <property type="entry name" value="FAD-bd_PCMH-like_sf"/>
</dbReference>
<evidence type="ECO:0000313" key="3">
    <source>
        <dbReference type="EMBL" id="RYB03494.1"/>
    </source>
</evidence>
<dbReference type="SUPFAM" id="SSF56176">
    <property type="entry name" value="FAD-binding/transporter-associated domain-like"/>
    <property type="match status" value="1"/>
</dbReference>
<dbReference type="InterPro" id="IPR006094">
    <property type="entry name" value="Oxid_FAD_bind_N"/>
</dbReference>
<dbReference type="EMBL" id="QYBC01000014">
    <property type="protein sequence ID" value="RYB03494.1"/>
    <property type="molecule type" value="Genomic_DNA"/>
</dbReference>
<proteinExistence type="predicted"/>
<gene>
    <name evidence="3" type="ORF">D3272_17215</name>
</gene>
<dbReference type="PANTHER" id="PTHR43762:SF1">
    <property type="entry name" value="D-ARABINONO-1,4-LACTONE OXIDASE"/>
    <property type="match status" value="1"/>
</dbReference>
<dbReference type="Pfam" id="PF01565">
    <property type="entry name" value="FAD_binding_4"/>
    <property type="match status" value="1"/>
</dbReference>
<sequence>MTEAPRVATTSWGRVARSASHVAEPAYLDDLGPAVRAGATPALAHGLGRSYGDVCLNDGGRLLRTGRLDRIMAADWSTGVVRAEAGLTIGGLLAVAVPRGWFVPVTPGTKFVTLGGAVANDVHGKNHHGAGTFGCHVRAIGLMRSDGAVLKIGPEARPHLFAATVGGLGLTGLIAWVEIQLQPVASSDFEVQTSRLGDLDAFFRVAGESHAWPYTVAWVDCLASGRKLGRGLFSRGRHAADGALVPHAEAARLKVPRDAPSALLGPATVRLFNAAYSRQPATGETRRVPYGKFLYPLDGITDWNKLYGGRGFFQHQSVVPMAAAPRALQALLELTSSEGQGSFLVVLKLFGPRPSPGILSFPREGATFALDLPNRGPDTLRLLGRMAEVVLEAGGRLYPAKDATMSADQFRAGFPRWREVESYRDPGISSDFWRRVTGDRP</sequence>
<keyword evidence="4" id="KW-1185">Reference proteome</keyword>
<organism evidence="3 4">
    <name type="scientific">Lichenibacterium ramalinae</name>
    <dbReference type="NCBI Taxonomy" id="2316527"/>
    <lineage>
        <taxon>Bacteria</taxon>
        <taxon>Pseudomonadati</taxon>
        <taxon>Pseudomonadota</taxon>
        <taxon>Alphaproteobacteria</taxon>
        <taxon>Hyphomicrobiales</taxon>
        <taxon>Lichenihabitantaceae</taxon>
        <taxon>Lichenibacterium</taxon>
    </lineage>
</organism>
<dbReference type="GO" id="GO:0016899">
    <property type="term" value="F:oxidoreductase activity, acting on the CH-OH group of donors, oxygen as acceptor"/>
    <property type="evidence" value="ECO:0007669"/>
    <property type="project" value="InterPro"/>
</dbReference>
<dbReference type="Proteomes" id="UP000289411">
    <property type="component" value="Unassembled WGS sequence"/>
</dbReference>
<keyword evidence="1" id="KW-0274">FAD</keyword>
<dbReference type="PANTHER" id="PTHR43762">
    <property type="entry name" value="L-GULONOLACTONE OXIDASE"/>
    <property type="match status" value="1"/>
</dbReference>
<dbReference type="AlphaFoldDB" id="A0A4Q2RAV7"/>
<dbReference type="InterPro" id="IPR010031">
    <property type="entry name" value="FAD_lactone_oxidase-like"/>
</dbReference>
<dbReference type="Gene3D" id="3.30.465.10">
    <property type="match status" value="1"/>
</dbReference>
<name>A0A4Q2RAV7_9HYPH</name>
<dbReference type="RefSeq" id="WP_129220448.1">
    <property type="nucleotide sequence ID" value="NZ_QYBC01000014.1"/>
</dbReference>